<dbReference type="OrthoDB" id="7845835at2"/>
<keyword evidence="1" id="KW-0732">Signal</keyword>
<protein>
    <recommendedName>
        <fullName evidence="4">Lipoprotein</fullName>
    </recommendedName>
</protein>
<evidence type="ECO:0000313" key="3">
    <source>
        <dbReference type="Proteomes" id="UP000269157"/>
    </source>
</evidence>
<comment type="caution">
    <text evidence="2">The sequence shown here is derived from an EMBL/GenBank/DDBJ whole genome shotgun (WGS) entry which is preliminary data.</text>
</comment>
<gene>
    <name evidence="2" type="ORF">BCF46_3105</name>
</gene>
<proteinExistence type="predicted"/>
<feature type="chain" id="PRO_5019849035" description="Lipoprotein" evidence="1">
    <location>
        <begin position="19"/>
        <end position="206"/>
    </location>
</feature>
<evidence type="ECO:0000313" key="2">
    <source>
        <dbReference type="EMBL" id="RLJ41313.1"/>
    </source>
</evidence>
<dbReference type="RefSeq" id="WP_121026170.1">
    <property type="nucleotide sequence ID" value="NZ_RCCE01000005.1"/>
</dbReference>
<reference evidence="2 3" key="1">
    <citation type="submission" date="2018-10" db="EMBL/GenBank/DDBJ databases">
        <title>Genomic Encyclopedia of Archaeal and Bacterial Type Strains, Phase II (KMG-II): from individual species to whole genera.</title>
        <authorList>
            <person name="Goeker M."/>
        </authorList>
    </citation>
    <scope>NUCLEOTIDE SEQUENCE [LARGE SCALE GENOMIC DNA]</scope>
    <source>
        <strain evidence="2 3">DSM 29466</strain>
    </source>
</reference>
<dbReference type="Proteomes" id="UP000269157">
    <property type="component" value="Unassembled WGS sequence"/>
</dbReference>
<accession>A0A497VWS7</accession>
<dbReference type="AlphaFoldDB" id="A0A497VWS7"/>
<organism evidence="2 3">
    <name type="scientific">Litoreibacter meonggei</name>
    <dbReference type="NCBI Taxonomy" id="1049199"/>
    <lineage>
        <taxon>Bacteria</taxon>
        <taxon>Pseudomonadati</taxon>
        <taxon>Pseudomonadota</taxon>
        <taxon>Alphaproteobacteria</taxon>
        <taxon>Rhodobacterales</taxon>
        <taxon>Roseobacteraceae</taxon>
        <taxon>Litoreibacter</taxon>
    </lineage>
</organism>
<evidence type="ECO:0008006" key="4">
    <source>
        <dbReference type="Google" id="ProtNLM"/>
    </source>
</evidence>
<feature type="signal peptide" evidence="1">
    <location>
        <begin position="1"/>
        <end position="18"/>
    </location>
</feature>
<dbReference type="EMBL" id="RCCE01000005">
    <property type="protein sequence ID" value="RLJ41313.1"/>
    <property type="molecule type" value="Genomic_DNA"/>
</dbReference>
<keyword evidence="3" id="KW-1185">Reference proteome</keyword>
<sequence>MLLRRLALILMLPLAACLDVESDVTIGEDEVITADTTMVLGRQLFDMMQMTGEQGAGLCPPEAEKIETPESVSCKSRDTMTIDEAIEQADAAKKEDPFLGEMVFVRLDDERLKISLPLDFENIEGKPAELSADNPMFGMITGGLEGSEIVMRLRALEVESSNGTISEDGTVVELVVPTVEILQPSGTLPKTFEAVLKYRDCGLFGC</sequence>
<evidence type="ECO:0000256" key="1">
    <source>
        <dbReference type="SAM" id="SignalP"/>
    </source>
</evidence>
<name>A0A497VWS7_9RHOB</name>